<dbReference type="Proteomes" id="UP000597762">
    <property type="component" value="Unassembled WGS sequence"/>
</dbReference>
<feature type="domain" description="Sugar phosphate transporter" evidence="7">
    <location>
        <begin position="23"/>
        <end position="296"/>
    </location>
</feature>
<evidence type="ECO:0000256" key="6">
    <source>
        <dbReference type="SAM" id="Phobius"/>
    </source>
</evidence>
<comment type="subcellular location">
    <subcellularLocation>
        <location evidence="1">Membrane</location>
        <topology evidence="1">Multi-pass membrane protein</topology>
    </subcellularLocation>
</comment>
<feature type="region of interest" description="Disordered" evidence="5">
    <location>
        <begin position="328"/>
        <end position="357"/>
    </location>
</feature>
<feature type="transmembrane region" description="Helical" evidence="6">
    <location>
        <begin position="60"/>
        <end position="81"/>
    </location>
</feature>
<name>A0A812DJ01_ACAPH</name>
<feature type="transmembrane region" description="Helical" evidence="6">
    <location>
        <begin position="305"/>
        <end position="323"/>
    </location>
</feature>
<reference evidence="8" key="1">
    <citation type="submission" date="2021-01" db="EMBL/GenBank/DDBJ databases">
        <authorList>
            <person name="Li R."/>
            <person name="Bekaert M."/>
        </authorList>
    </citation>
    <scope>NUCLEOTIDE SEQUENCE</scope>
    <source>
        <strain evidence="8">Farmed</strain>
    </source>
</reference>
<keyword evidence="2 6" id="KW-0812">Transmembrane</keyword>
<dbReference type="InterPro" id="IPR004853">
    <property type="entry name" value="Sugar_P_trans_dom"/>
</dbReference>
<dbReference type="GO" id="GO:0016020">
    <property type="term" value="C:membrane"/>
    <property type="evidence" value="ECO:0007669"/>
    <property type="project" value="UniProtKB-SubCell"/>
</dbReference>
<evidence type="ECO:0000256" key="3">
    <source>
        <dbReference type="ARBA" id="ARBA00022989"/>
    </source>
</evidence>
<dbReference type="OrthoDB" id="5547497at2759"/>
<feature type="transmembrane region" description="Helical" evidence="6">
    <location>
        <begin position="127"/>
        <end position="144"/>
    </location>
</feature>
<feature type="transmembrane region" description="Helical" evidence="6">
    <location>
        <begin position="21"/>
        <end position="40"/>
    </location>
</feature>
<feature type="transmembrane region" description="Helical" evidence="6">
    <location>
        <begin position="174"/>
        <end position="198"/>
    </location>
</feature>
<evidence type="ECO:0000256" key="2">
    <source>
        <dbReference type="ARBA" id="ARBA00022692"/>
    </source>
</evidence>
<feature type="transmembrane region" description="Helical" evidence="6">
    <location>
        <begin position="249"/>
        <end position="269"/>
    </location>
</feature>
<evidence type="ECO:0000313" key="8">
    <source>
        <dbReference type="EMBL" id="CAE1299397.1"/>
    </source>
</evidence>
<proteinExistence type="predicted"/>
<organism evidence="8 9">
    <name type="scientific">Acanthosepion pharaonis</name>
    <name type="common">Pharaoh cuttlefish</name>
    <name type="synonym">Sepia pharaonis</name>
    <dbReference type="NCBI Taxonomy" id="158019"/>
    <lineage>
        <taxon>Eukaryota</taxon>
        <taxon>Metazoa</taxon>
        <taxon>Spiralia</taxon>
        <taxon>Lophotrochozoa</taxon>
        <taxon>Mollusca</taxon>
        <taxon>Cephalopoda</taxon>
        <taxon>Coleoidea</taxon>
        <taxon>Decapodiformes</taxon>
        <taxon>Sepiida</taxon>
        <taxon>Sepiina</taxon>
        <taxon>Sepiidae</taxon>
        <taxon>Acanthosepion</taxon>
    </lineage>
</organism>
<dbReference type="EMBL" id="CAHIKZ030003369">
    <property type="protein sequence ID" value="CAE1299397.1"/>
    <property type="molecule type" value="Genomic_DNA"/>
</dbReference>
<keyword evidence="4 6" id="KW-0472">Membrane</keyword>
<protein>
    <submittedName>
        <fullName evidence="8">SLC35C1</fullName>
    </submittedName>
</protein>
<feature type="transmembrane region" description="Helical" evidence="6">
    <location>
        <begin position="101"/>
        <end position="121"/>
    </location>
</feature>
<keyword evidence="9" id="KW-1185">Reference proteome</keyword>
<sequence length="357" mass="40166">MKSLHVYDKKDKLMESLWYRSLKIAAVVANYWFVSISMVFVNKYLLSSKQLKLNAPLFVTWYQCVMTVLLCGLLSFFSSLFPSHVTFPPFKIEPKLCRTTLPLSIIFVGMISFNNLCLKYVEVPFYYISRSLTTVFNVVFSYVVLKQTTSIPAIVCCAVIIAGFILGIDQEGVSGSLSITGVIFGVFASASVAMNAIFTKKILPMVDNNVWRLTLYNNINATILFIPLMLFFGEVNTVISFPYIGNLHFWYVMSISGFLGFAIGYATGLQIQYTSPLTHNVSGTAKACAQTVIACIYNSDVKSILWWFSNCTVLLGSLGYTEVKRREMKKEHSKEMQDTKADKDMEKQTENLLPAKS</sequence>
<feature type="transmembrane region" description="Helical" evidence="6">
    <location>
        <begin position="151"/>
        <end position="168"/>
    </location>
</feature>
<comment type="caution">
    <text evidence="8">The sequence shown here is derived from an EMBL/GenBank/DDBJ whole genome shotgun (WGS) entry which is preliminary data.</text>
</comment>
<evidence type="ECO:0000256" key="4">
    <source>
        <dbReference type="ARBA" id="ARBA00023136"/>
    </source>
</evidence>
<evidence type="ECO:0000313" key="9">
    <source>
        <dbReference type="Proteomes" id="UP000597762"/>
    </source>
</evidence>
<evidence type="ECO:0000256" key="5">
    <source>
        <dbReference type="SAM" id="MobiDB-lite"/>
    </source>
</evidence>
<feature type="compositionally biased region" description="Basic and acidic residues" evidence="5">
    <location>
        <begin position="328"/>
        <end position="349"/>
    </location>
</feature>
<accession>A0A812DJ01</accession>
<evidence type="ECO:0000256" key="1">
    <source>
        <dbReference type="ARBA" id="ARBA00004141"/>
    </source>
</evidence>
<evidence type="ECO:0000259" key="7">
    <source>
        <dbReference type="Pfam" id="PF03151"/>
    </source>
</evidence>
<dbReference type="InterPro" id="IPR050186">
    <property type="entry name" value="TPT_transporter"/>
</dbReference>
<dbReference type="Pfam" id="PF03151">
    <property type="entry name" value="TPT"/>
    <property type="match status" value="1"/>
</dbReference>
<gene>
    <name evidence="8" type="ORF">SPHA_53222</name>
</gene>
<keyword evidence="3 6" id="KW-1133">Transmembrane helix</keyword>
<feature type="transmembrane region" description="Helical" evidence="6">
    <location>
        <begin position="219"/>
        <end position="243"/>
    </location>
</feature>
<dbReference type="AlphaFoldDB" id="A0A812DJ01"/>
<dbReference type="PANTHER" id="PTHR11132">
    <property type="entry name" value="SOLUTE CARRIER FAMILY 35"/>
    <property type="match status" value="1"/>
</dbReference>